<dbReference type="OrthoDB" id="434126at2759"/>
<evidence type="ECO:0000256" key="4">
    <source>
        <dbReference type="ARBA" id="ARBA00022824"/>
    </source>
</evidence>
<feature type="transmembrane region" description="Helical" evidence="8">
    <location>
        <begin position="338"/>
        <end position="359"/>
    </location>
</feature>
<evidence type="ECO:0000256" key="2">
    <source>
        <dbReference type="ARBA" id="ARBA00005512"/>
    </source>
</evidence>
<comment type="similarity">
    <text evidence="2 8">Belongs to the lipase maturation factor family.</text>
</comment>
<accession>A0A504Z2J3</accession>
<feature type="domain" description="Lipase maturation factor 1/2 N-terminal" evidence="9">
    <location>
        <begin position="124"/>
        <end position="283"/>
    </location>
</feature>
<feature type="transmembrane region" description="Helical" evidence="8">
    <location>
        <begin position="129"/>
        <end position="149"/>
    </location>
</feature>
<evidence type="ECO:0000256" key="1">
    <source>
        <dbReference type="ARBA" id="ARBA00004477"/>
    </source>
</evidence>
<dbReference type="Pfam" id="PF06762">
    <property type="entry name" value="LMF1"/>
    <property type="match status" value="1"/>
</dbReference>
<dbReference type="PANTHER" id="PTHR14463:SF5">
    <property type="entry name" value="LIPASE MATURATION FACTOR 2"/>
    <property type="match status" value="1"/>
</dbReference>
<keyword evidence="6 8" id="KW-0472">Membrane</keyword>
<evidence type="ECO:0000313" key="11">
    <source>
        <dbReference type="EMBL" id="TPP63800.1"/>
    </source>
</evidence>
<keyword evidence="5 8" id="KW-1133">Transmembrane helix</keyword>
<evidence type="ECO:0000259" key="9">
    <source>
        <dbReference type="Pfam" id="PF06762"/>
    </source>
</evidence>
<keyword evidence="4 8" id="KW-0256">Endoplasmic reticulum</keyword>
<evidence type="ECO:0000256" key="3">
    <source>
        <dbReference type="ARBA" id="ARBA00022692"/>
    </source>
</evidence>
<feature type="domain" description="Lipase maturation factor 1/2 C-terminal" evidence="10">
    <location>
        <begin position="429"/>
        <end position="562"/>
    </location>
</feature>
<dbReference type="EMBL" id="SUNJ01005221">
    <property type="protein sequence ID" value="TPP63800.1"/>
    <property type="molecule type" value="Genomic_DNA"/>
</dbReference>
<evidence type="ECO:0000313" key="12">
    <source>
        <dbReference type="Proteomes" id="UP000316759"/>
    </source>
</evidence>
<protein>
    <recommendedName>
        <fullName evidence="8">Lipase maturation factor</fullName>
    </recommendedName>
</protein>
<organism evidence="11 12">
    <name type="scientific">Fasciola gigantica</name>
    <name type="common">Giant liver fluke</name>
    <dbReference type="NCBI Taxonomy" id="46835"/>
    <lineage>
        <taxon>Eukaryota</taxon>
        <taxon>Metazoa</taxon>
        <taxon>Spiralia</taxon>
        <taxon>Lophotrochozoa</taxon>
        <taxon>Platyhelminthes</taxon>
        <taxon>Trematoda</taxon>
        <taxon>Digenea</taxon>
        <taxon>Plagiorchiida</taxon>
        <taxon>Echinostomata</taxon>
        <taxon>Echinostomatoidea</taxon>
        <taxon>Fasciolidae</taxon>
        <taxon>Fasciola</taxon>
    </lineage>
</organism>
<dbReference type="InterPro" id="IPR009613">
    <property type="entry name" value="LMF"/>
</dbReference>
<dbReference type="Proteomes" id="UP000316759">
    <property type="component" value="Unassembled WGS sequence"/>
</dbReference>
<comment type="subcellular location">
    <subcellularLocation>
        <location evidence="1 8">Endoplasmic reticulum membrane</location>
        <topology evidence="1 8">Multi-pass membrane protein</topology>
    </subcellularLocation>
</comment>
<evidence type="ECO:0000256" key="5">
    <source>
        <dbReference type="ARBA" id="ARBA00022989"/>
    </source>
</evidence>
<dbReference type="GO" id="GO:0005789">
    <property type="term" value="C:endoplasmic reticulum membrane"/>
    <property type="evidence" value="ECO:0007669"/>
    <property type="project" value="UniProtKB-SubCell"/>
</dbReference>
<dbReference type="GO" id="GO:0051604">
    <property type="term" value="P:protein maturation"/>
    <property type="evidence" value="ECO:0007669"/>
    <property type="project" value="InterPro"/>
</dbReference>
<keyword evidence="7" id="KW-0325">Glycoprotein</keyword>
<feature type="transmembrane region" description="Helical" evidence="8">
    <location>
        <begin position="104"/>
        <end position="123"/>
    </location>
</feature>
<feature type="transmembrane region" description="Helical" evidence="8">
    <location>
        <begin position="161"/>
        <end position="180"/>
    </location>
</feature>
<dbReference type="AlphaFoldDB" id="A0A504Z2J3"/>
<dbReference type="InterPro" id="IPR057433">
    <property type="entry name" value="LMF1/2_C"/>
</dbReference>
<evidence type="ECO:0000259" key="10">
    <source>
        <dbReference type="Pfam" id="PF25179"/>
    </source>
</evidence>
<gene>
    <name evidence="11" type="ORF">FGIG_05247</name>
</gene>
<reference evidence="11 12" key="1">
    <citation type="submission" date="2019-04" db="EMBL/GenBank/DDBJ databases">
        <title>Annotation for the trematode Fasciola gigantica.</title>
        <authorList>
            <person name="Choi Y.-J."/>
        </authorList>
    </citation>
    <scope>NUCLEOTIDE SEQUENCE [LARGE SCALE GENOMIC DNA]</scope>
    <source>
        <strain evidence="11">Uganda_cow_1</strain>
    </source>
</reference>
<comment type="caution">
    <text evidence="11">The sequence shown here is derived from an EMBL/GenBank/DDBJ whole genome shotgun (WGS) entry which is preliminary data.</text>
</comment>
<feature type="transmembrane region" description="Helical" evidence="8">
    <location>
        <begin position="219"/>
        <end position="239"/>
    </location>
</feature>
<feature type="transmembrane region" description="Helical" evidence="8">
    <location>
        <begin position="298"/>
        <end position="317"/>
    </location>
</feature>
<feature type="transmembrane region" description="Helical" evidence="8">
    <location>
        <begin position="379"/>
        <end position="400"/>
    </location>
</feature>
<dbReference type="InterPro" id="IPR057434">
    <property type="entry name" value="LMF1/2_N"/>
</dbReference>
<evidence type="ECO:0000256" key="7">
    <source>
        <dbReference type="ARBA" id="ARBA00023180"/>
    </source>
</evidence>
<name>A0A504Z2J3_FASGI</name>
<keyword evidence="3 8" id="KW-0812">Transmembrane</keyword>
<keyword evidence="12" id="KW-1185">Reference proteome</keyword>
<sequence>MPRLEYSIPKERFLIGISFIYLFAFASLYIQLPGLYGDNGVLPVRAVPLSTPSTVWEFFQYPNLIRLGPLIGIDAYHLLELLVVVGFVLSCLSGFVADFRISPVFLILWLAYYSIFKVGQTFLWFQWDILLLEAGFLAVILSRLLPVVVPRFTASDQLGMFLIRWLLFRLMFASGIVKLTSGCPSWWGLEALHWHYQSECIPNPVAWFAHWLPGWLHKLSVASTLLIEIIFPLLFIFSHRTIRIFSFYAQILLQLLIIATGNFNFFNMLTIVLCYSLLRNEDFSTERSGRSRSRDFTSVLATCLIVTVISASAFFFLDVSFALDGTPNFALKLSMKPFIKFVSFSVLASLYVALGLFIIEFLQSVFTALQARSTWRKCYEFLEVLVIGLVAMTLLFNSAVPYTTLDQTSSSKLPAEVLRLHKELRNYQLTSSYGLFRRITGVGGRPELVLEASSSEDGPWTEYEFQFKPGRLNRTPPIIVPHQPRLDWQMWFAALGRPENHPWLYNLIYRLLQQQKDVLDLLDTSKLPERPKFVRALLYTYQYTSSRTDVNWWKRTFKSTYLTPLSLKSPALIKMIDETGLTRHLTSQAHYMHPVVPLLARLRELIGQPADLSALMLVLCIVCLSKYAISQASRTAVNAGLRREK</sequence>
<dbReference type="Pfam" id="PF25179">
    <property type="entry name" value="LMF1_C"/>
    <property type="match status" value="1"/>
</dbReference>
<feature type="transmembrane region" description="Helical" evidence="8">
    <location>
        <begin position="75"/>
        <end position="97"/>
    </location>
</feature>
<dbReference type="PANTHER" id="PTHR14463">
    <property type="entry name" value="LIPASE MATURATION FACTOR"/>
    <property type="match status" value="1"/>
</dbReference>
<evidence type="ECO:0000256" key="8">
    <source>
        <dbReference type="RuleBase" id="RU361229"/>
    </source>
</evidence>
<proteinExistence type="inferred from homology"/>
<feature type="transmembrane region" description="Helical" evidence="8">
    <location>
        <begin position="12"/>
        <end position="32"/>
    </location>
</feature>
<feature type="transmembrane region" description="Helical" evidence="8">
    <location>
        <begin position="251"/>
        <end position="278"/>
    </location>
</feature>
<evidence type="ECO:0000256" key="6">
    <source>
        <dbReference type="ARBA" id="ARBA00023136"/>
    </source>
</evidence>
<comment type="function">
    <text evidence="8">Involved in the maturation of specific proteins in the endoplasmic reticulum.</text>
</comment>
<dbReference type="STRING" id="46835.A0A504Z2J3"/>